<dbReference type="SUPFAM" id="SSF46689">
    <property type="entry name" value="Homeodomain-like"/>
    <property type="match status" value="1"/>
</dbReference>
<sequence length="211" mass="24044">MRATPKTIQPQPSELDKPAKERIVEHADRLFTLWGVRISTDMIAHFAHTNVGTIIKHFGTRERLVSDFLKSLMKRAEQSWKQIEQEHPNDPEAQLRTWVLHSEFAADLSNQEEHAQLSRAAVDLIGIEAKNPLLSEIERFWQAERRKIVKLCEQARFRDPSGLADKLLLLVQGARNERNGYGFGGPSQKVREAGDDLMVAHGAQRKPLLEV</sequence>
<gene>
    <name evidence="1" type="ORF">SAMN05444169_2303</name>
</gene>
<protein>
    <submittedName>
        <fullName evidence="1">DNA-binding transcriptional regulator, AcrR family</fullName>
    </submittedName>
</protein>
<dbReference type="Gene3D" id="1.10.357.10">
    <property type="entry name" value="Tetracycline Repressor, domain 2"/>
    <property type="match status" value="1"/>
</dbReference>
<accession>A0A1M5JKE9</accession>
<proteinExistence type="predicted"/>
<dbReference type="OrthoDB" id="8224653at2"/>
<dbReference type="EMBL" id="LT670818">
    <property type="protein sequence ID" value="SHG41054.1"/>
    <property type="molecule type" value="Genomic_DNA"/>
</dbReference>
<name>A0A1M5JKE9_9BRAD</name>
<reference evidence="1" key="1">
    <citation type="submission" date="2016-11" db="EMBL/GenBank/DDBJ databases">
        <authorList>
            <person name="Jaros S."/>
            <person name="Januszkiewicz K."/>
            <person name="Wedrychowicz H."/>
        </authorList>
    </citation>
    <scope>NUCLEOTIDE SEQUENCE [LARGE SCALE GENOMIC DNA]</scope>
    <source>
        <strain evidence="1">GAS242</strain>
    </source>
</reference>
<dbReference type="GO" id="GO:0003677">
    <property type="term" value="F:DNA binding"/>
    <property type="evidence" value="ECO:0007669"/>
    <property type="project" value="UniProtKB-KW"/>
</dbReference>
<dbReference type="InterPro" id="IPR009057">
    <property type="entry name" value="Homeodomain-like_sf"/>
</dbReference>
<evidence type="ECO:0000313" key="1">
    <source>
        <dbReference type="EMBL" id="SHG41054.1"/>
    </source>
</evidence>
<dbReference type="RefSeq" id="WP_079566076.1">
    <property type="nucleotide sequence ID" value="NZ_LT670818.1"/>
</dbReference>
<keyword evidence="1" id="KW-0238">DNA-binding</keyword>
<organism evidence="1">
    <name type="scientific">Bradyrhizobium erythrophlei</name>
    <dbReference type="NCBI Taxonomy" id="1437360"/>
    <lineage>
        <taxon>Bacteria</taxon>
        <taxon>Pseudomonadati</taxon>
        <taxon>Pseudomonadota</taxon>
        <taxon>Alphaproteobacteria</taxon>
        <taxon>Hyphomicrobiales</taxon>
        <taxon>Nitrobacteraceae</taxon>
        <taxon>Bradyrhizobium</taxon>
    </lineage>
</organism>
<dbReference type="AlphaFoldDB" id="A0A1M5JKE9"/>
<dbReference type="Proteomes" id="UP000190675">
    <property type="component" value="Chromosome I"/>
</dbReference>